<accession>A0ABY5ALJ8</accession>
<dbReference type="InterPro" id="IPR023052">
    <property type="entry name" value="Cell_div_SepF"/>
</dbReference>
<evidence type="ECO:0000313" key="7">
    <source>
        <dbReference type="EMBL" id="USR89695.1"/>
    </source>
</evidence>
<dbReference type="PANTHER" id="PTHR35798:SF1">
    <property type="entry name" value="CELL DIVISION PROTEIN SEPF"/>
    <property type="match status" value="1"/>
</dbReference>
<evidence type="ECO:0000256" key="3">
    <source>
        <dbReference type="ARBA" id="ARBA00023306"/>
    </source>
</evidence>
<keyword evidence="3 5" id="KW-0131">Cell cycle</keyword>
<sequence length="215" mass="23073">MSNIFSKLRDFINPDEAVDYQYDYDDMEGSSPAYQPLYPSENNASAPNTNVSSTGTRLRDRSPLSSSSGLTPPPPQRGSSMNSGMSNVIGLPGAANGISEVVVMEPRTFEEMPQAIQALRERKSVVLNLTVMDPDQAQRAVDFIAGGTFALDGHQERIGESIFLFTPSCVQVSTQSGVVRDVMQPHLQAPGNAGQASSSSSTPSWVPDFGRIAQS</sequence>
<proteinExistence type="inferred from homology"/>
<comment type="subcellular location">
    <subcellularLocation>
        <location evidence="5">Cytoplasm</location>
    </subcellularLocation>
    <text evidence="5">Localizes to the division site, in a FtsZ-dependent manner.</text>
</comment>
<dbReference type="HAMAP" id="MF_01197">
    <property type="entry name" value="SepF"/>
    <property type="match status" value="1"/>
</dbReference>
<dbReference type="PANTHER" id="PTHR35798">
    <property type="entry name" value="CELL DIVISION PROTEIN SEPF"/>
    <property type="match status" value="1"/>
</dbReference>
<dbReference type="EMBL" id="CP098611">
    <property type="protein sequence ID" value="USR89695.1"/>
    <property type="molecule type" value="Genomic_DNA"/>
</dbReference>
<reference evidence="7" key="1">
    <citation type="submission" date="2022-06" db="EMBL/GenBank/DDBJ databases">
        <title>Genome sequence of Phormidium yuhuli AB48 isolated from an industrial photobioreactor environment.</title>
        <authorList>
            <person name="Qiu Y."/>
            <person name="Noonan A.J.C."/>
            <person name="Dofher K."/>
            <person name="Koch M."/>
            <person name="Kieft B."/>
            <person name="Lin X."/>
            <person name="Ziels R.M."/>
            <person name="Hallam S.J."/>
        </authorList>
    </citation>
    <scope>NUCLEOTIDE SEQUENCE</scope>
    <source>
        <strain evidence="7">AB48</strain>
    </source>
</reference>
<evidence type="ECO:0000256" key="6">
    <source>
        <dbReference type="SAM" id="MobiDB-lite"/>
    </source>
</evidence>
<evidence type="ECO:0000313" key="8">
    <source>
        <dbReference type="Proteomes" id="UP001056708"/>
    </source>
</evidence>
<feature type="compositionally biased region" description="Polar residues" evidence="6">
    <location>
        <begin position="40"/>
        <end position="56"/>
    </location>
</feature>
<comment type="subunit">
    <text evidence="5">Homodimer. Interacts with FtsZ.</text>
</comment>
<dbReference type="GO" id="GO:0051301">
    <property type="term" value="P:cell division"/>
    <property type="evidence" value="ECO:0007669"/>
    <property type="project" value="UniProtKB-KW"/>
</dbReference>
<keyword evidence="5" id="KW-0963">Cytoplasm</keyword>
<comment type="similarity">
    <text evidence="5">Belongs to the SepF family.</text>
</comment>
<protein>
    <recommendedName>
        <fullName evidence="5">Cell division protein SepF</fullName>
    </recommendedName>
</protein>
<dbReference type="InterPro" id="IPR007561">
    <property type="entry name" value="Cell_div_SepF/SepF-rel"/>
</dbReference>
<feature type="compositionally biased region" description="Polar residues" evidence="6">
    <location>
        <begin position="77"/>
        <end position="86"/>
    </location>
</feature>
<organism evidence="7 8">
    <name type="scientific">Phormidium yuhuli AB48</name>
    <dbReference type="NCBI Taxonomy" id="2940671"/>
    <lineage>
        <taxon>Bacteria</taxon>
        <taxon>Bacillati</taxon>
        <taxon>Cyanobacteriota</taxon>
        <taxon>Cyanophyceae</taxon>
        <taxon>Oscillatoriophycideae</taxon>
        <taxon>Oscillatoriales</taxon>
        <taxon>Oscillatoriaceae</taxon>
        <taxon>Phormidium</taxon>
        <taxon>Phormidium yuhuli</taxon>
    </lineage>
</organism>
<evidence type="ECO:0000256" key="1">
    <source>
        <dbReference type="ARBA" id="ARBA00022618"/>
    </source>
</evidence>
<name>A0ABY5ALJ8_9CYAN</name>
<feature type="region of interest" description="Disordered" evidence="6">
    <location>
        <begin position="25"/>
        <end position="88"/>
    </location>
</feature>
<feature type="region of interest" description="Disordered" evidence="6">
    <location>
        <begin position="188"/>
        <end position="215"/>
    </location>
</feature>
<dbReference type="Gene3D" id="3.30.110.150">
    <property type="entry name" value="SepF-like protein"/>
    <property type="match status" value="1"/>
</dbReference>
<comment type="function">
    <text evidence="4 5">Cell division protein that is part of the divisome complex and is recruited early to the Z-ring. Probably stimulates Z-ring formation, perhaps through the cross-linking of FtsZ protofilaments. Its function overlaps with FtsA.</text>
</comment>
<dbReference type="RefSeq" id="WP_252660684.1">
    <property type="nucleotide sequence ID" value="NZ_CP098611.1"/>
</dbReference>
<dbReference type="Proteomes" id="UP001056708">
    <property type="component" value="Chromosome"/>
</dbReference>
<dbReference type="InterPro" id="IPR038594">
    <property type="entry name" value="SepF-like_sf"/>
</dbReference>
<evidence type="ECO:0000256" key="4">
    <source>
        <dbReference type="ARBA" id="ARBA00044936"/>
    </source>
</evidence>
<keyword evidence="1 5" id="KW-0132">Cell division</keyword>
<keyword evidence="8" id="KW-1185">Reference proteome</keyword>
<keyword evidence="2 5" id="KW-0717">Septation</keyword>
<dbReference type="Pfam" id="PF04472">
    <property type="entry name" value="SepF"/>
    <property type="match status" value="1"/>
</dbReference>
<gene>
    <name evidence="5" type="primary">sepF</name>
    <name evidence="7" type="ORF">NEA10_12485</name>
</gene>
<evidence type="ECO:0000256" key="5">
    <source>
        <dbReference type="HAMAP-Rule" id="MF_01197"/>
    </source>
</evidence>
<evidence type="ECO:0000256" key="2">
    <source>
        <dbReference type="ARBA" id="ARBA00023210"/>
    </source>
</evidence>